<proteinExistence type="predicted"/>
<dbReference type="Proteomes" id="UP000597617">
    <property type="component" value="Unassembled WGS sequence"/>
</dbReference>
<organism evidence="1 2">
    <name type="scientific">Hymenobacter jeongseonensis</name>
    <dbReference type="NCBI Taxonomy" id="2791027"/>
    <lineage>
        <taxon>Bacteria</taxon>
        <taxon>Pseudomonadati</taxon>
        <taxon>Bacteroidota</taxon>
        <taxon>Cytophagia</taxon>
        <taxon>Cytophagales</taxon>
        <taxon>Hymenobacteraceae</taxon>
        <taxon>Hymenobacter</taxon>
    </lineage>
</organism>
<comment type="caution">
    <text evidence="1">The sequence shown here is derived from an EMBL/GenBank/DDBJ whole genome shotgun (WGS) entry which is preliminary data.</text>
</comment>
<dbReference type="RefSeq" id="WP_196284216.1">
    <property type="nucleotide sequence ID" value="NZ_JADQDQ010000020.1"/>
</dbReference>
<accession>A0ABS0INA6</accession>
<keyword evidence="2" id="KW-1185">Reference proteome</keyword>
<protein>
    <submittedName>
        <fullName evidence="1">Uncharacterized protein</fullName>
    </submittedName>
</protein>
<evidence type="ECO:0000313" key="2">
    <source>
        <dbReference type="Proteomes" id="UP000597617"/>
    </source>
</evidence>
<evidence type="ECO:0000313" key="1">
    <source>
        <dbReference type="EMBL" id="MBF9239865.1"/>
    </source>
</evidence>
<dbReference type="EMBL" id="JADQDQ010000020">
    <property type="protein sequence ID" value="MBF9239865.1"/>
    <property type="molecule type" value="Genomic_DNA"/>
</dbReference>
<gene>
    <name evidence="1" type="ORF">I2I05_20905</name>
</gene>
<reference evidence="1 2" key="1">
    <citation type="submission" date="2020-11" db="EMBL/GenBank/DDBJ databases">
        <authorList>
            <person name="Kim M.K."/>
        </authorList>
    </citation>
    <scope>NUCLEOTIDE SEQUENCE [LARGE SCALE GENOMIC DNA]</scope>
    <source>
        <strain evidence="1 2">BT683</strain>
    </source>
</reference>
<sequence length="64" mass="7013">MPTVLQPLYKFPLWLLRTLNGWAGNSLLEGYCTRASLAHPLPARFFSNSVLLGRLAAAETVTAP</sequence>
<name>A0ABS0INA6_9BACT</name>